<dbReference type="RefSeq" id="WP_173157771.1">
    <property type="nucleotide sequence ID" value="NZ_AP022871.1"/>
</dbReference>
<sequence>MPAWAGPAAIAAGVAALAGFGLSQASDLGSDDSAAGTSTQAPAQAGDNAETATGSGLAPFAAGGIPLAASGLDYRAATLASTGSPAKRAMSSDAAPAQEGQQPPGENRDVAPSLDRLRGPGALAACITAIGVAHPPGVTSVEVVDLASFEGSPAAVVFFTDGSGARWIWASGPDCGLPASGADTRGSAKIG</sequence>
<feature type="chain" id="PRO_5039342392" evidence="2">
    <location>
        <begin position="26"/>
        <end position="191"/>
    </location>
</feature>
<keyword evidence="4" id="KW-1185">Reference proteome</keyword>
<keyword evidence="2" id="KW-0732">Signal</keyword>
<dbReference type="KEGG" id="psuu:Psuf_032530"/>
<dbReference type="Proteomes" id="UP000503011">
    <property type="component" value="Chromosome"/>
</dbReference>
<protein>
    <submittedName>
        <fullName evidence="3">Uncharacterized protein</fullName>
    </submittedName>
</protein>
<reference evidence="3 4" key="2">
    <citation type="submission" date="2020-03" db="EMBL/GenBank/DDBJ databases">
        <authorList>
            <person name="Ichikawa N."/>
            <person name="Kimura A."/>
            <person name="Kitahashi Y."/>
            <person name="Uohara A."/>
        </authorList>
    </citation>
    <scope>NUCLEOTIDE SEQUENCE [LARGE SCALE GENOMIC DNA]</scope>
    <source>
        <strain evidence="3 4">NBRC 105367</strain>
    </source>
</reference>
<name>A0A6F8YIN7_9ACTN</name>
<evidence type="ECO:0000256" key="1">
    <source>
        <dbReference type="SAM" id="MobiDB-lite"/>
    </source>
</evidence>
<organism evidence="3 4">
    <name type="scientific">Phytohabitans suffuscus</name>
    <dbReference type="NCBI Taxonomy" id="624315"/>
    <lineage>
        <taxon>Bacteria</taxon>
        <taxon>Bacillati</taxon>
        <taxon>Actinomycetota</taxon>
        <taxon>Actinomycetes</taxon>
        <taxon>Micromonosporales</taxon>
        <taxon>Micromonosporaceae</taxon>
    </lineage>
</organism>
<feature type="region of interest" description="Disordered" evidence="1">
    <location>
        <begin position="85"/>
        <end position="115"/>
    </location>
</feature>
<reference evidence="3 4" key="1">
    <citation type="submission" date="2020-03" db="EMBL/GenBank/DDBJ databases">
        <title>Whole genome shotgun sequence of Phytohabitans suffuscus NBRC 105367.</title>
        <authorList>
            <person name="Komaki H."/>
            <person name="Tamura T."/>
        </authorList>
    </citation>
    <scope>NUCLEOTIDE SEQUENCE [LARGE SCALE GENOMIC DNA]</scope>
    <source>
        <strain evidence="3 4">NBRC 105367</strain>
    </source>
</reference>
<evidence type="ECO:0000313" key="4">
    <source>
        <dbReference type="Proteomes" id="UP000503011"/>
    </source>
</evidence>
<evidence type="ECO:0000256" key="2">
    <source>
        <dbReference type="SAM" id="SignalP"/>
    </source>
</evidence>
<accession>A0A6F8YIN7</accession>
<evidence type="ECO:0000313" key="3">
    <source>
        <dbReference type="EMBL" id="BCB85940.1"/>
    </source>
</evidence>
<feature type="region of interest" description="Disordered" evidence="1">
    <location>
        <begin position="26"/>
        <end position="56"/>
    </location>
</feature>
<dbReference type="EMBL" id="AP022871">
    <property type="protein sequence ID" value="BCB85940.1"/>
    <property type="molecule type" value="Genomic_DNA"/>
</dbReference>
<feature type="signal peptide" evidence="2">
    <location>
        <begin position="1"/>
        <end position="25"/>
    </location>
</feature>
<dbReference type="AlphaFoldDB" id="A0A6F8YIN7"/>
<proteinExistence type="predicted"/>
<gene>
    <name evidence="3" type="ORF">Psuf_032530</name>
</gene>